<gene>
    <name evidence="1" type="ORF">Lepto782_03340</name>
</gene>
<protein>
    <submittedName>
        <fullName evidence="1">Uncharacterized protein</fullName>
    </submittedName>
</protein>
<dbReference type="Proteomes" id="UP000663124">
    <property type="component" value="Chromosome 1"/>
</dbReference>
<name>A0AAP9W8A5_LEPIR</name>
<proteinExistence type="predicted"/>
<sequence>MNALTIRIVKIDLRGELSIHVNYRFIQLGFLLKFESAYFGLFTQNSVLGFENVLFVRSIL</sequence>
<reference evidence="1" key="1">
    <citation type="submission" date="2019-09" db="EMBL/GenBank/DDBJ databases">
        <title>Comparative Genomics of Leptospira interrogans Reveals Genome Plasticity - A Common Adaptive Strategy for Survival in Various Hosts.</title>
        <authorList>
            <person name="Ramli S.R."/>
            <person name="Bunk B."/>
            <person name="Goris M."/>
            <person name="Bhuju S."/>
            <person name="Jarek M."/>
            <person name="Sproer C."/>
            <person name="Mustakim S."/>
            <person name="Strommenger B."/>
            <person name="Pessler F."/>
        </authorList>
    </citation>
    <scope>NUCLEOTIDE SEQUENCE</scope>
    <source>
        <strain evidence="1">782</strain>
    </source>
</reference>
<accession>A0AAP9W8A5</accession>
<dbReference type="EMBL" id="CP043884">
    <property type="protein sequence ID" value="QOI41412.1"/>
    <property type="molecule type" value="Genomic_DNA"/>
</dbReference>
<organism evidence="1 2">
    <name type="scientific">Leptospira interrogans serovar Canicola</name>
    <dbReference type="NCBI Taxonomy" id="211880"/>
    <lineage>
        <taxon>Bacteria</taxon>
        <taxon>Pseudomonadati</taxon>
        <taxon>Spirochaetota</taxon>
        <taxon>Spirochaetia</taxon>
        <taxon>Leptospirales</taxon>
        <taxon>Leptospiraceae</taxon>
        <taxon>Leptospira</taxon>
    </lineage>
</organism>
<evidence type="ECO:0000313" key="1">
    <source>
        <dbReference type="EMBL" id="QOI41412.1"/>
    </source>
</evidence>
<dbReference type="AlphaFoldDB" id="A0AAP9W8A5"/>
<evidence type="ECO:0000313" key="2">
    <source>
        <dbReference type="Proteomes" id="UP000663124"/>
    </source>
</evidence>